<evidence type="ECO:0000313" key="2">
    <source>
        <dbReference type="EMBL" id="MEQ2252061.1"/>
    </source>
</evidence>
<keyword evidence="3" id="KW-1185">Reference proteome</keyword>
<protein>
    <submittedName>
        <fullName evidence="2">Uncharacterized protein</fullName>
    </submittedName>
</protein>
<evidence type="ECO:0000256" key="1">
    <source>
        <dbReference type="SAM" id="MobiDB-lite"/>
    </source>
</evidence>
<organism evidence="2 3">
    <name type="scientific">Ilyodon furcidens</name>
    <name type="common">goldbreast splitfin</name>
    <dbReference type="NCBI Taxonomy" id="33524"/>
    <lineage>
        <taxon>Eukaryota</taxon>
        <taxon>Metazoa</taxon>
        <taxon>Chordata</taxon>
        <taxon>Craniata</taxon>
        <taxon>Vertebrata</taxon>
        <taxon>Euteleostomi</taxon>
        <taxon>Actinopterygii</taxon>
        <taxon>Neopterygii</taxon>
        <taxon>Teleostei</taxon>
        <taxon>Neoteleostei</taxon>
        <taxon>Acanthomorphata</taxon>
        <taxon>Ovalentaria</taxon>
        <taxon>Atherinomorphae</taxon>
        <taxon>Cyprinodontiformes</taxon>
        <taxon>Goodeidae</taxon>
        <taxon>Ilyodon</taxon>
    </lineage>
</organism>
<evidence type="ECO:0000313" key="3">
    <source>
        <dbReference type="Proteomes" id="UP001482620"/>
    </source>
</evidence>
<feature type="compositionally biased region" description="Polar residues" evidence="1">
    <location>
        <begin position="52"/>
        <end position="61"/>
    </location>
</feature>
<accession>A0ABV0V3W6</accession>
<dbReference type="EMBL" id="JAHRIQ010094381">
    <property type="protein sequence ID" value="MEQ2252061.1"/>
    <property type="molecule type" value="Genomic_DNA"/>
</dbReference>
<name>A0ABV0V3W6_9TELE</name>
<feature type="compositionally biased region" description="Basic and acidic residues" evidence="1">
    <location>
        <begin position="20"/>
        <end position="35"/>
    </location>
</feature>
<sequence>MGEIRATDIQRPSRAQEPQENYRWDYRNTPREEQGRVPGEPPSSHSAKDPWNCSNERTGPASSRLRKSRSSHGPRDPRPQNTSLPKQRPDRAQAPRPQQAATGSEPAHIKASNSGHREPQVHQWAETLATSRWCGGGEIGPTFEAGLKMIQEWELPKG</sequence>
<dbReference type="Proteomes" id="UP001482620">
    <property type="component" value="Unassembled WGS sequence"/>
</dbReference>
<gene>
    <name evidence="2" type="ORF">ILYODFUR_017799</name>
</gene>
<reference evidence="2 3" key="1">
    <citation type="submission" date="2021-06" db="EMBL/GenBank/DDBJ databases">
        <authorList>
            <person name="Palmer J.M."/>
        </authorList>
    </citation>
    <scope>NUCLEOTIDE SEQUENCE [LARGE SCALE GENOMIC DNA]</scope>
    <source>
        <strain evidence="3">if_2019</strain>
        <tissue evidence="2">Muscle</tissue>
    </source>
</reference>
<comment type="caution">
    <text evidence="2">The sequence shown here is derived from an EMBL/GenBank/DDBJ whole genome shotgun (WGS) entry which is preliminary data.</text>
</comment>
<proteinExistence type="predicted"/>
<feature type="region of interest" description="Disordered" evidence="1">
    <location>
        <begin position="1"/>
        <end position="122"/>
    </location>
</feature>